<proteinExistence type="predicted"/>
<evidence type="ECO:0000313" key="2">
    <source>
        <dbReference type="Proteomes" id="UP001497680"/>
    </source>
</evidence>
<keyword evidence="2" id="KW-1185">Reference proteome</keyword>
<dbReference type="EMBL" id="MU394293">
    <property type="protein sequence ID" value="KAI6089847.1"/>
    <property type="molecule type" value="Genomic_DNA"/>
</dbReference>
<accession>A0ACC0DBC3</accession>
<name>A0ACC0DBC3_9PEZI</name>
<comment type="caution">
    <text evidence="1">The sequence shown here is derived from an EMBL/GenBank/DDBJ whole genome shotgun (WGS) entry which is preliminary data.</text>
</comment>
<gene>
    <name evidence="1" type="ORF">F4821DRAFT_275521</name>
</gene>
<organism evidence="1 2">
    <name type="scientific">Hypoxylon rubiginosum</name>
    <dbReference type="NCBI Taxonomy" id="110542"/>
    <lineage>
        <taxon>Eukaryota</taxon>
        <taxon>Fungi</taxon>
        <taxon>Dikarya</taxon>
        <taxon>Ascomycota</taxon>
        <taxon>Pezizomycotina</taxon>
        <taxon>Sordariomycetes</taxon>
        <taxon>Xylariomycetidae</taxon>
        <taxon>Xylariales</taxon>
        <taxon>Hypoxylaceae</taxon>
        <taxon>Hypoxylon</taxon>
    </lineage>
</organism>
<protein>
    <submittedName>
        <fullName evidence="1">Hexose transporter</fullName>
    </submittedName>
</protein>
<evidence type="ECO:0000313" key="1">
    <source>
        <dbReference type="EMBL" id="KAI6089847.1"/>
    </source>
</evidence>
<reference evidence="1 2" key="1">
    <citation type="journal article" date="2022" name="New Phytol.">
        <title>Ecological generalism drives hyperdiversity of secondary metabolite gene clusters in xylarialean endophytes.</title>
        <authorList>
            <person name="Franco M.E.E."/>
            <person name="Wisecaver J.H."/>
            <person name="Arnold A.E."/>
            <person name="Ju Y.M."/>
            <person name="Slot J.C."/>
            <person name="Ahrendt S."/>
            <person name="Moore L.P."/>
            <person name="Eastman K.E."/>
            <person name="Scott K."/>
            <person name="Konkel Z."/>
            <person name="Mondo S.J."/>
            <person name="Kuo A."/>
            <person name="Hayes R.D."/>
            <person name="Haridas S."/>
            <person name="Andreopoulos B."/>
            <person name="Riley R."/>
            <person name="LaButti K."/>
            <person name="Pangilinan J."/>
            <person name="Lipzen A."/>
            <person name="Amirebrahimi M."/>
            <person name="Yan J."/>
            <person name="Adam C."/>
            <person name="Keymanesh K."/>
            <person name="Ng V."/>
            <person name="Louie K."/>
            <person name="Northen T."/>
            <person name="Drula E."/>
            <person name="Henrissat B."/>
            <person name="Hsieh H.M."/>
            <person name="Youens-Clark K."/>
            <person name="Lutzoni F."/>
            <person name="Miadlikowska J."/>
            <person name="Eastwood D.C."/>
            <person name="Hamelin R.C."/>
            <person name="Grigoriev I.V."/>
            <person name="U'Ren J.M."/>
        </authorList>
    </citation>
    <scope>NUCLEOTIDE SEQUENCE [LARGE SCALE GENOMIC DNA]</scope>
    <source>
        <strain evidence="1 2">ER1909</strain>
    </source>
</reference>
<sequence length="502" mass="54766">MANSKMVLLFLLWSSSIMSTSLGYDSSMMSGLNILPSYTDYFELNTVTLALQSAISWAGCAVAGIFYGNLTDWIGRKKAIWISAVITLIGIILQACSQNIAMFVVARFVVGIGNGATFICGPVYLAEVLPLKWRGVGLAIFMDFFYVGGLLAAGITYGTARIESTWAWRLPSILQGLFMILAVILLPFIPESPRWLAYQGRHEEALEALAKTQSDGIVDDPVVLLTYQEIMDTLKFERETGQKTSYAELFRSKQSVRRLMLASSVAVITMASGNNIITFYLGTMLENAGVTDTTTQLQINIVLNAWCLVLAILGTAVLDSVGRRPLAIFSSVLMTIFIFLVGALTKVFGEGENTSGIYGTVACIFLFQGSYSVGWTPLAMLYPPEVLNYSLRSVGMGVYTFLANGLGVLVTMAFPIALEVIGWRTYMINGAWDVLQVLYVVWCWVETKGKTLEEIDELFGGPSAQYGIHVQDVIDGRDPGLAIKGDGVVVTKDAARGEDLEV</sequence>
<dbReference type="Proteomes" id="UP001497680">
    <property type="component" value="Unassembled WGS sequence"/>
</dbReference>